<accession>A0ABR3SBX7</accession>
<name>A0ABR3SBX7_9PEZI</name>
<evidence type="ECO:0000313" key="3">
    <source>
        <dbReference type="EMBL" id="KAL1616648.1"/>
    </source>
</evidence>
<organism evidence="3 4">
    <name type="scientific">Neofusicoccum ribis</name>
    <dbReference type="NCBI Taxonomy" id="45134"/>
    <lineage>
        <taxon>Eukaryota</taxon>
        <taxon>Fungi</taxon>
        <taxon>Dikarya</taxon>
        <taxon>Ascomycota</taxon>
        <taxon>Pezizomycotina</taxon>
        <taxon>Dothideomycetes</taxon>
        <taxon>Dothideomycetes incertae sedis</taxon>
        <taxon>Botryosphaeriales</taxon>
        <taxon>Botryosphaeriaceae</taxon>
        <taxon>Neofusicoccum</taxon>
    </lineage>
</organism>
<dbReference type="InterPro" id="IPR013096">
    <property type="entry name" value="Cupin_2"/>
</dbReference>
<sequence>MATSETPAPAKKAPSPSITCSLSADPTKNPSDPTAVLIRNTRQPGASTLKGPGATFTGDVWIDMAHRDPDTMMGNVMFTPCARTHWHSHERGQFIKVVAGSGWLCDRGAAPQRLHVGDVAWCPPGTVHWHGADDESCMMHFVVAHGKTEWMEPVSEEEYAKRK</sequence>
<evidence type="ECO:0000256" key="1">
    <source>
        <dbReference type="SAM" id="MobiDB-lite"/>
    </source>
</evidence>
<dbReference type="PANTHER" id="PTHR43698:SF1">
    <property type="entry name" value="BLL4564 PROTEIN"/>
    <property type="match status" value="1"/>
</dbReference>
<dbReference type="PANTHER" id="PTHR43698">
    <property type="entry name" value="RIBD C-TERMINAL DOMAIN CONTAINING PROTEIN"/>
    <property type="match status" value="1"/>
</dbReference>
<reference evidence="3 4" key="1">
    <citation type="submission" date="2024-02" db="EMBL/GenBank/DDBJ databases">
        <title>De novo assembly and annotation of 12 fungi associated with fruit tree decline syndrome in Ontario, Canada.</title>
        <authorList>
            <person name="Sulman M."/>
            <person name="Ellouze W."/>
            <person name="Ilyukhin E."/>
        </authorList>
    </citation>
    <scope>NUCLEOTIDE SEQUENCE [LARGE SCALE GENOMIC DNA]</scope>
    <source>
        <strain evidence="3 4">M1-105</strain>
    </source>
</reference>
<dbReference type="SUPFAM" id="SSF51182">
    <property type="entry name" value="RmlC-like cupins"/>
    <property type="match status" value="1"/>
</dbReference>
<feature type="compositionally biased region" description="Polar residues" evidence="1">
    <location>
        <begin position="18"/>
        <end position="32"/>
    </location>
</feature>
<dbReference type="InterPro" id="IPR014710">
    <property type="entry name" value="RmlC-like_jellyroll"/>
</dbReference>
<feature type="domain" description="Cupin type-2" evidence="2">
    <location>
        <begin position="78"/>
        <end position="142"/>
    </location>
</feature>
<feature type="compositionally biased region" description="Low complexity" evidence="1">
    <location>
        <begin position="1"/>
        <end position="17"/>
    </location>
</feature>
<dbReference type="InterPro" id="IPR011051">
    <property type="entry name" value="RmlC_Cupin_sf"/>
</dbReference>
<dbReference type="EMBL" id="JAJVDC020000258">
    <property type="protein sequence ID" value="KAL1616648.1"/>
    <property type="molecule type" value="Genomic_DNA"/>
</dbReference>
<dbReference type="Proteomes" id="UP001521116">
    <property type="component" value="Unassembled WGS sequence"/>
</dbReference>
<evidence type="ECO:0000259" key="2">
    <source>
        <dbReference type="Pfam" id="PF07883"/>
    </source>
</evidence>
<dbReference type="Pfam" id="PF07883">
    <property type="entry name" value="Cupin_2"/>
    <property type="match status" value="1"/>
</dbReference>
<dbReference type="CDD" id="cd02233">
    <property type="entry name" value="cupin_HNL-like"/>
    <property type="match status" value="1"/>
</dbReference>
<evidence type="ECO:0000313" key="4">
    <source>
        <dbReference type="Proteomes" id="UP001521116"/>
    </source>
</evidence>
<feature type="region of interest" description="Disordered" evidence="1">
    <location>
        <begin position="1"/>
        <end position="33"/>
    </location>
</feature>
<dbReference type="InterPro" id="IPR047263">
    <property type="entry name" value="HNL-like_cupin"/>
</dbReference>
<proteinExistence type="predicted"/>
<comment type="caution">
    <text evidence="3">The sequence shown here is derived from an EMBL/GenBank/DDBJ whole genome shotgun (WGS) entry which is preliminary data.</text>
</comment>
<keyword evidence="4" id="KW-1185">Reference proteome</keyword>
<gene>
    <name evidence="3" type="ORF">SLS56_011330</name>
</gene>
<dbReference type="Gene3D" id="2.60.120.10">
    <property type="entry name" value="Jelly Rolls"/>
    <property type="match status" value="1"/>
</dbReference>
<protein>
    <recommendedName>
        <fullName evidence="2">Cupin type-2 domain-containing protein</fullName>
    </recommendedName>
</protein>